<evidence type="ECO:0000313" key="10">
    <source>
        <dbReference type="EMBL" id="SUU92817.1"/>
    </source>
</evidence>
<sequence length="334" mass="36500">MNEYKNVLVVCEQRDGNLQSVSLELIGKARELADELKEEVIAVIAGKKVSDLTQELISYGADKVYYVEDDKLDKYITEPYVKVMTTIINDLKPQIVLFGATSIGRDLAPRVSSRIGCGLTADCTKLEIDEEVGLLNMTRPTFGGNLLATIQSPEARPQMSTVRPGVMPKQDEDKNRTGEVNKYDIDIEDKDINIEVIEEKLADKKKIKIEDAQVLVSVGRGIGSADNMKLAYDLAEVLEGEVSSSRAVVDAGWVEKDRQVGQTGKTVRPNLYIALGISGAIQHLAGMEESDLIIAVNKNPDANIFNVADVGIVGDINEVVPELIKKIKVAKASN</sequence>
<evidence type="ECO:0000256" key="2">
    <source>
        <dbReference type="ARBA" id="ARBA00022448"/>
    </source>
</evidence>
<evidence type="ECO:0000256" key="4">
    <source>
        <dbReference type="ARBA" id="ARBA00022827"/>
    </source>
</evidence>
<keyword evidence="5" id="KW-0249">Electron transport</keyword>
<evidence type="ECO:0000256" key="1">
    <source>
        <dbReference type="ARBA" id="ARBA00005817"/>
    </source>
</evidence>
<feature type="region of interest" description="Disordered" evidence="7">
    <location>
        <begin position="157"/>
        <end position="176"/>
    </location>
</feature>
<evidence type="ECO:0000256" key="7">
    <source>
        <dbReference type="SAM" id="MobiDB-lite"/>
    </source>
</evidence>
<keyword evidence="3" id="KW-0285">Flavoprotein</keyword>
<dbReference type="SMART" id="SM00893">
    <property type="entry name" value="ETF"/>
    <property type="match status" value="1"/>
</dbReference>
<dbReference type="InterPro" id="IPR014730">
    <property type="entry name" value="ETF_a/b_N"/>
</dbReference>
<feature type="binding site" evidence="6">
    <location>
        <position position="297"/>
    </location>
    <ligand>
        <name>FAD</name>
        <dbReference type="ChEBI" id="CHEBI:57692"/>
    </ligand>
</feature>
<dbReference type="PANTHER" id="PTHR43153:SF1">
    <property type="entry name" value="ELECTRON TRANSFER FLAVOPROTEIN SUBUNIT ALPHA, MITOCHONDRIAL"/>
    <property type="match status" value="1"/>
</dbReference>
<dbReference type="InterPro" id="IPR001308">
    <property type="entry name" value="ETF_a/FixB"/>
</dbReference>
<feature type="binding site" evidence="6">
    <location>
        <position position="220"/>
    </location>
    <ligand>
        <name>FAD</name>
        <dbReference type="ChEBI" id="CHEBI:57692"/>
    </ligand>
</feature>
<feature type="binding site" evidence="6">
    <location>
        <begin position="315"/>
        <end position="316"/>
    </location>
    <ligand>
        <name>FAD</name>
        <dbReference type="ChEBI" id="CHEBI:57692"/>
    </ligand>
</feature>
<dbReference type="InterPro" id="IPR014731">
    <property type="entry name" value="ETF_asu_C"/>
</dbReference>
<dbReference type="InterPro" id="IPR033947">
    <property type="entry name" value="ETF_alpha_N"/>
</dbReference>
<dbReference type="Gene3D" id="3.40.50.1220">
    <property type="entry name" value="TPP-binding domain"/>
    <property type="match status" value="1"/>
</dbReference>
<dbReference type="RefSeq" id="WP_101539319.1">
    <property type="nucleotide sequence ID" value="NZ_JAPJPW010000014.1"/>
</dbReference>
<feature type="binding site" evidence="6">
    <location>
        <begin position="276"/>
        <end position="283"/>
    </location>
    <ligand>
        <name>FAD</name>
        <dbReference type="ChEBI" id="CHEBI:57692"/>
    </ligand>
</feature>
<dbReference type="SUPFAM" id="SSF52467">
    <property type="entry name" value="DHS-like NAD/FAD-binding domain"/>
    <property type="match status" value="1"/>
</dbReference>
<dbReference type="OrthoDB" id="9770286at2"/>
<dbReference type="AlphaFoldDB" id="A0A2I1MAI7"/>
<comment type="similarity">
    <text evidence="1">Belongs to the ETF alpha-subunit/FixB family.</text>
</comment>
<name>A0A2I1MAI7_9FIRM</name>
<organism evidence="9 11">
    <name type="scientific">Anaerococcus octavius</name>
    <dbReference type="NCBI Taxonomy" id="54007"/>
    <lineage>
        <taxon>Bacteria</taxon>
        <taxon>Bacillati</taxon>
        <taxon>Bacillota</taxon>
        <taxon>Tissierellia</taxon>
        <taxon>Tissierellales</taxon>
        <taxon>Peptoniphilaceae</taxon>
        <taxon>Anaerococcus</taxon>
    </lineage>
</organism>
<gene>
    <name evidence="10" type="primary">etfA</name>
    <name evidence="9" type="ORF">CYJ34_00120</name>
    <name evidence="10" type="ORF">NCTC9810_01161</name>
</gene>
<feature type="domain" description="Electron transfer flavoprotein alpha/beta-subunit N-terminal" evidence="8">
    <location>
        <begin position="7"/>
        <end position="196"/>
    </location>
</feature>
<keyword evidence="4 6" id="KW-0274">FAD</keyword>
<comment type="cofactor">
    <cofactor evidence="6">
        <name>FAD</name>
        <dbReference type="ChEBI" id="CHEBI:57692"/>
    </cofactor>
    <text evidence="6">Binds 1 FAD per dimer.</text>
</comment>
<dbReference type="InterPro" id="IPR029035">
    <property type="entry name" value="DHS-like_NAD/FAD-binding_dom"/>
</dbReference>
<protein>
    <submittedName>
        <fullName evidence="10">Electron transfer flavoprotein large subunit</fullName>
    </submittedName>
    <submittedName>
        <fullName evidence="9">Electron transfer flavoprotein subunit alpha/FixB family protein</fullName>
    </submittedName>
</protein>
<dbReference type="Gene3D" id="3.40.50.620">
    <property type="entry name" value="HUPs"/>
    <property type="match status" value="1"/>
</dbReference>
<evidence type="ECO:0000256" key="5">
    <source>
        <dbReference type="ARBA" id="ARBA00022982"/>
    </source>
</evidence>
<dbReference type="Proteomes" id="UP000234335">
    <property type="component" value="Unassembled WGS sequence"/>
</dbReference>
<evidence type="ECO:0000256" key="6">
    <source>
        <dbReference type="PIRSR" id="PIRSR000089-1"/>
    </source>
</evidence>
<dbReference type="Pfam" id="PF00766">
    <property type="entry name" value="ETF_alpha"/>
    <property type="match status" value="1"/>
</dbReference>
<dbReference type="GO" id="GO:0033539">
    <property type="term" value="P:fatty acid beta-oxidation using acyl-CoA dehydrogenase"/>
    <property type="evidence" value="ECO:0007669"/>
    <property type="project" value="TreeGrafter"/>
</dbReference>
<dbReference type="EMBL" id="UFTA01000002">
    <property type="protein sequence ID" value="SUU92817.1"/>
    <property type="molecule type" value="Genomic_DNA"/>
</dbReference>
<accession>A0A2I1MAI7</accession>
<dbReference type="PIRSF" id="PIRSF000089">
    <property type="entry name" value="Electra_flavoP_a"/>
    <property type="match status" value="1"/>
</dbReference>
<dbReference type="EMBL" id="PKGS01000001">
    <property type="protein sequence ID" value="PKZ17150.1"/>
    <property type="molecule type" value="Genomic_DNA"/>
</dbReference>
<evidence type="ECO:0000259" key="8">
    <source>
        <dbReference type="SMART" id="SM00893"/>
    </source>
</evidence>
<evidence type="ECO:0000256" key="3">
    <source>
        <dbReference type="ARBA" id="ARBA00022630"/>
    </source>
</evidence>
<feature type="binding site" evidence="6">
    <location>
        <begin position="259"/>
        <end position="263"/>
    </location>
    <ligand>
        <name>FAD</name>
        <dbReference type="ChEBI" id="CHEBI:57692"/>
    </ligand>
</feature>
<keyword evidence="2" id="KW-0813">Transport</keyword>
<dbReference type="InterPro" id="IPR014729">
    <property type="entry name" value="Rossmann-like_a/b/a_fold"/>
</dbReference>
<dbReference type="GO" id="GO:0050660">
    <property type="term" value="F:flavin adenine dinucleotide binding"/>
    <property type="evidence" value="ECO:0007669"/>
    <property type="project" value="InterPro"/>
</dbReference>
<dbReference type="PROSITE" id="PS00696">
    <property type="entry name" value="ETF_ALPHA"/>
    <property type="match status" value="1"/>
</dbReference>
<dbReference type="Proteomes" id="UP000255124">
    <property type="component" value="Unassembled WGS sequence"/>
</dbReference>
<dbReference type="InterPro" id="IPR018206">
    <property type="entry name" value="ETF_asu_C_CS"/>
</dbReference>
<dbReference type="FunFam" id="3.40.50.1220:FF:000001">
    <property type="entry name" value="Electron transfer flavoprotein, alpha subunit"/>
    <property type="match status" value="1"/>
</dbReference>
<evidence type="ECO:0000313" key="9">
    <source>
        <dbReference type="EMBL" id="PKZ17150.1"/>
    </source>
</evidence>
<feature type="binding site" evidence="6">
    <location>
        <begin position="245"/>
        <end position="246"/>
    </location>
    <ligand>
        <name>FAD</name>
        <dbReference type="ChEBI" id="CHEBI:57692"/>
    </ligand>
</feature>
<reference evidence="10 12" key="2">
    <citation type="submission" date="2018-06" db="EMBL/GenBank/DDBJ databases">
        <authorList>
            <consortium name="Pathogen Informatics"/>
            <person name="Doyle S."/>
        </authorList>
    </citation>
    <scope>NUCLEOTIDE SEQUENCE [LARGE SCALE GENOMIC DNA]</scope>
    <source>
        <strain evidence="10 12">NCTC9810</strain>
    </source>
</reference>
<keyword evidence="11" id="KW-1185">Reference proteome</keyword>
<dbReference type="SUPFAM" id="SSF52402">
    <property type="entry name" value="Adenine nucleotide alpha hydrolases-like"/>
    <property type="match status" value="1"/>
</dbReference>
<proteinExistence type="inferred from homology"/>
<evidence type="ECO:0000313" key="12">
    <source>
        <dbReference type="Proteomes" id="UP000255124"/>
    </source>
</evidence>
<evidence type="ECO:0000313" key="11">
    <source>
        <dbReference type="Proteomes" id="UP000234335"/>
    </source>
</evidence>
<reference evidence="9 11" key="1">
    <citation type="submission" date="2017-12" db="EMBL/GenBank/DDBJ databases">
        <title>Phylogenetic diversity of female urinary microbiome.</title>
        <authorList>
            <person name="Thomas-White K."/>
            <person name="Wolfe A.J."/>
        </authorList>
    </citation>
    <scope>NUCLEOTIDE SEQUENCE [LARGE SCALE GENOMIC DNA]</scope>
    <source>
        <strain evidence="9 11">UMB0119</strain>
    </source>
</reference>
<dbReference type="PANTHER" id="PTHR43153">
    <property type="entry name" value="ELECTRON TRANSFER FLAVOPROTEIN ALPHA"/>
    <property type="match status" value="1"/>
</dbReference>
<dbReference type="CDD" id="cd01715">
    <property type="entry name" value="ETF_alpha"/>
    <property type="match status" value="1"/>
</dbReference>
<dbReference type="GO" id="GO:0009055">
    <property type="term" value="F:electron transfer activity"/>
    <property type="evidence" value="ECO:0007669"/>
    <property type="project" value="InterPro"/>
</dbReference>
<dbReference type="Pfam" id="PF01012">
    <property type="entry name" value="ETF"/>
    <property type="match status" value="1"/>
</dbReference>